<gene>
    <name evidence="1" type="ORF">UA08_01827</name>
</gene>
<dbReference type="GeneID" id="31001582"/>
<name>A0A1Q5QC80_TALAT</name>
<dbReference type="InterPro" id="IPR029058">
    <property type="entry name" value="AB_hydrolase_fold"/>
</dbReference>
<comment type="caution">
    <text evidence="1">The sequence shown here is derived from an EMBL/GenBank/DDBJ whole genome shotgun (WGS) entry which is preliminary data.</text>
</comment>
<evidence type="ECO:0000313" key="2">
    <source>
        <dbReference type="Proteomes" id="UP000214365"/>
    </source>
</evidence>
<organism evidence="1 2">
    <name type="scientific">Talaromyces atroroseus</name>
    <dbReference type="NCBI Taxonomy" id="1441469"/>
    <lineage>
        <taxon>Eukaryota</taxon>
        <taxon>Fungi</taxon>
        <taxon>Dikarya</taxon>
        <taxon>Ascomycota</taxon>
        <taxon>Pezizomycotina</taxon>
        <taxon>Eurotiomycetes</taxon>
        <taxon>Eurotiomycetidae</taxon>
        <taxon>Eurotiales</taxon>
        <taxon>Trichocomaceae</taxon>
        <taxon>Talaromyces</taxon>
        <taxon>Talaromyces sect. Trachyspermi</taxon>
    </lineage>
</organism>
<sequence length="92" mass="10017">MPSPRNSEELPVVLLDDLDIKLSIPRYVNELESLVALLQRPTAGDNASAAGAEPTQYRVLIVAHNLGAIIAMYYAAKYPENIRDLALLGPSQ</sequence>
<dbReference type="OrthoDB" id="190201at2759"/>
<keyword evidence="2" id="KW-1185">Reference proteome</keyword>
<protein>
    <recommendedName>
        <fullName evidence="3">AB hydrolase-1 domain-containing protein</fullName>
    </recommendedName>
</protein>
<dbReference type="Gene3D" id="3.40.50.1820">
    <property type="entry name" value="alpha/beta hydrolase"/>
    <property type="match status" value="1"/>
</dbReference>
<evidence type="ECO:0000313" key="1">
    <source>
        <dbReference type="EMBL" id="OKL63428.1"/>
    </source>
</evidence>
<proteinExistence type="predicted"/>
<dbReference type="AlphaFoldDB" id="A0A1Q5QC80"/>
<dbReference type="RefSeq" id="XP_020123549.1">
    <property type="nucleotide sequence ID" value="XM_020261533.1"/>
</dbReference>
<dbReference type="Proteomes" id="UP000214365">
    <property type="component" value="Unassembled WGS sequence"/>
</dbReference>
<evidence type="ECO:0008006" key="3">
    <source>
        <dbReference type="Google" id="ProtNLM"/>
    </source>
</evidence>
<accession>A0A1Q5QC80</accession>
<dbReference type="EMBL" id="LFMY01000002">
    <property type="protein sequence ID" value="OKL63428.1"/>
    <property type="molecule type" value="Genomic_DNA"/>
</dbReference>
<reference evidence="1 2" key="1">
    <citation type="submission" date="2015-06" db="EMBL/GenBank/DDBJ databases">
        <title>Talaromyces atroroseus IBT 11181 draft genome.</title>
        <authorList>
            <person name="Rasmussen K.B."/>
            <person name="Rasmussen S."/>
            <person name="Petersen B."/>
            <person name="Sicheritz-Ponten T."/>
            <person name="Mortensen U.H."/>
            <person name="Thrane U."/>
        </authorList>
    </citation>
    <scope>NUCLEOTIDE SEQUENCE [LARGE SCALE GENOMIC DNA]</scope>
    <source>
        <strain evidence="1 2">IBT 11181</strain>
    </source>
</reference>
<dbReference type="SUPFAM" id="SSF53474">
    <property type="entry name" value="alpha/beta-Hydrolases"/>
    <property type="match status" value="1"/>
</dbReference>